<evidence type="ECO:0008006" key="3">
    <source>
        <dbReference type="Google" id="ProtNLM"/>
    </source>
</evidence>
<comment type="caution">
    <text evidence="1">The sequence shown here is derived from an EMBL/GenBank/DDBJ whole genome shotgun (WGS) entry which is preliminary data.</text>
</comment>
<name>A0ABU1KHU0_XANFL</name>
<dbReference type="EMBL" id="JAVDPY010000004">
    <property type="protein sequence ID" value="MDR6334393.1"/>
    <property type="molecule type" value="Genomic_DNA"/>
</dbReference>
<accession>A0ABU1KHU0</accession>
<dbReference type="RefSeq" id="WP_309750373.1">
    <property type="nucleotide sequence ID" value="NZ_JAVDPY010000004.1"/>
</dbReference>
<dbReference type="Proteomes" id="UP001245370">
    <property type="component" value="Unassembled WGS sequence"/>
</dbReference>
<keyword evidence="2" id="KW-1185">Reference proteome</keyword>
<organism evidence="1 2">
    <name type="scientific">Xanthobacter flavus</name>
    <dbReference type="NCBI Taxonomy" id="281"/>
    <lineage>
        <taxon>Bacteria</taxon>
        <taxon>Pseudomonadati</taxon>
        <taxon>Pseudomonadota</taxon>
        <taxon>Alphaproteobacteria</taxon>
        <taxon>Hyphomicrobiales</taxon>
        <taxon>Xanthobacteraceae</taxon>
        <taxon>Xanthobacter</taxon>
    </lineage>
</organism>
<evidence type="ECO:0000313" key="1">
    <source>
        <dbReference type="EMBL" id="MDR6334393.1"/>
    </source>
</evidence>
<protein>
    <recommendedName>
        <fullName evidence="3">DUF3313 domain-containing protein</fullName>
    </recommendedName>
</protein>
<proteinExistence type="predicted"/>
<reference evidence="1 2" key="1">
    <citation type="submission" date="2023-07" db="EMBL/GenBank/DDBJ databases">
        <title>Genomic Encyclopedia of Type Strains, Phase IV (KMG-IV): sequencing the most valuable type-strain genomes for metagenomic binning, comparative biology and taxonomic classification.</title>
        <authorList>
            <person name="Goeker M."/>
        </authorList>
    </citation>
    <scope>NUCLEOTIDE SEQUENCE [LARGE SCALE GENOMIC DNA]</scope>
    <source>
        <strain evidence="1 2">DSM 338</strain>
    </source>
</reference>
<gene>
    <name evidence="1" type="ORF">GGQ86_002869</name>
</gene>
<evidence type="ECO:0000313" key="2">
    <source>
        <dbReference type="Proteomes" id="UP001245370"/>
    </source>
</evidence>
<sequence>MSIARRHHSLAKHKVGRDRLKQRICTMAMLAVAVLLAACSTLPKHTLTEADVAGLALASVKVTFPSDSSVKWAEADALEKKEQETPNADLHRIERAGFSSYAEHRIAAALTTQSHRLLPSLMQGTRPARLEITVRSLLIPTASERTGQVVAATALTAIIAGPIAAGVAVSTTQGIFITCDVALVDISSGAVLASVADVKASSSAAQFSGESVDSIAAAVIGKVKGWLAEKPSA</sequence>